<dbReference type="EMBL" id="BGPR01000456">
    <property type="protein sequence ID" value="GBM21219.1"/>
    <property type="molecule type" value="Genomic_DNA"/>
</dbReference>
<dbReference type="Proteomes" id="UP000499080">
    <property type="component" value="Unassembled WGS sequence"/>
</dbReference>
<evidence type="ECO:0000313" key="1">
    <source>
        <dbReference type="EMBL" id="GBM21219.1"/>
    </source>
</evidence>
<accession>A0A4Y2DYT8</accession>
<reference evidence="1 2" key="1">
    <citation type="journal article" date="2019" name="Sci. Rep.">
        <title>Orb-weaving spider Araneus ventricosus genome elucidates the spidroin gene catalogue.</title>
        <authorList>
            <person name="Kono N."/>
            <person name="Nakamura H."/>
            <person name="Ohtoshi R."/>
            <person name="Moran D.A.P."/>
            <person name="Shinohara A."/>
            <person name="Yoshida Y."/>
            <person name="Fujiwara M."/>
            <person name="Mori M."/>
            <person name="Tomita M."/>
            <person name="Arakawa K."/>
        </authorList>
    </citation>
    <scope>NUCLEOTIDE SEQUENCE [LARGE SCALE GENOMIC DNA]</scope>
</reference>
<name>A0A4Y2DYT8_ARAVE</name>
<gene>
    <name evidence="1" type="ORF">AVEN_265821_1</name>
</gene>
<organism evidence="1 2">
    <name type="scientific">Araneus ventricosus</name>
    <name type="common">Orbweaver spider</name>
    <name type="synonym">Epeira ventricosa</name>
    <dbReference type="NCBI Taxonomy" id="182803"/>
    <lineage>
        <taxon>Eukaryota</taxon>
        <taxon>Metazoa</taxon>
        <taxon>Ecdysozoa</taxon>
        <taxon>Arthropoda</taxon>
        <taxon>Chelicerata</taxon>
        <taxon>Arachnida</taxon>
        <taxon>Araneae</taxon>
        <taxon>Araneomorphae</taxon>
        <taxon>Entelegynae</taxon>
        <taxon>Araneoidea</taxon>
        <taxon>Araneidae</taxon>
        <taxon>Araneus</taxon>
    </lineage>
</organism>
<evidence type="ECO:0000313" key="2">
    <source>
        <dbReference type="Proteomes" id="UP000499080"/>
    </source>
</evidence>
<comment type="caution">
    <text evidence="1">The sequence shown here is derived from an EMBL/GenBank/DDBJ whole genome shotgun (WGS) entry which is preliminary data.</text>
</comment>
<dbReference type="AlphaFoldDB" id="A0A4Y2DYT8"/>
<keyword evidence="2" id="KW-1185">Reference proteome</keyword>
<proteinExistence type="predicted"/>
<sequence length="69" mass="7463">MLYPSALVVNRHKLCKSVLLTPCVSPLGGVKSSVGDKRGLLKRTVHGGSSVPDSTSGRRRLLKMDLLEF</sequence>
<protein>
    <submittedName>
        <fullName evidence="1">Uncharacterized protein</fullName>
    </submittedName>
</protein>